<evidence type="ECO:0000313" key="1">
    <source>
        <dbReference type="EMBL" id="PRX57509.1"/>
    </source>
</evidence>
<dbReference type="SUPFAM" id="SSF54427">
    <property type="entry name" value="NTF2-like"/>
    <property type="match status" value="1"/>
</dbReference>
<dbReference type="AlphaFoldDB" id="A0A2T0MIX5"/>
<evidence type="ECO:0000313" key="2">
    <source>
        <dbReference type="Proteomes" id="UP000237640"/>
    </source>
</evidence>
<dbReference type="InterPro" id="IPR039437">
    <property type="entry name" value="FrzH/put_lumazine-bd"/>
</dbReference>
<dbReference type="Pfam" id="PF12893">
    <property type="entry name" value="Lumazine_bd_2"/>
    <property type="match status" value="1"/>
</dbReference>
<name>A0A2T0MIX5_9FLAO</name>
<accession>A0A2T0MIX5</accession>
<sequence length="141" mass="16168">MKYLLLISVMTFWFTANSQSPGKVEEKTAVENALLDYIEGWYKGDTVRIDRSLHDDLVKRIPIKDSSDSDIKLRMVPKSVMVELTGKGGGENPDAEYQIFVDDIEKDIATARVLSPEYLDYLHLAKTNEGWQIVNILFRKR</sequence>
<dbReference type="RefSeq" id="WP_106144398.1">
    <property type="nucleotide sequence ID" value="NZ_PVYX01000001.1"/>
</dbReference>
<dbReference type="EMBL" id="PVYX01000001">
    <property type="protein sequence ID" value="PRX57509.1"/>
    <property type="molecule type" value="Genomic_DNA"/>
</dbReference>
<organism evidence="1 2">
    <name type="scientific">Flagellimonas meridianipacifica</name>
    <dbReference type="NCBI Taxonomy" id="1080225"/>
    <lineage>
        <taxon>Bacteria</taxon>
        <taxon>Pseudomonadati</taxon>
        <taxon>Bacteroidota</taxon>
        <taxon>Flavobacteriia</taxon>
        <taxon>Flavobacteriales</taxon>
        <taxon>Flavobacteriaceae</taxon>
        <taxon>Flagellimonas</taxon>
    </lineage>
</organism>
<proteinExistence type="predicted"/>
<protein>
    <submittedName>
        <fullName evidence="1">Putative lumazine-binding protein</fullName>
    </submittedName>
</protein>
<reference evidence="1 2" key="1">
    <citation type="submission" date="2018-03" db="EMBL/GenBank/DDBJ databases">
        <title>Genomic Encyclopedia of Archaeal and Bacterial Type Strains, Phase II (KMG-II): from individual species to whole genera.</title>
        <authorList>
            <person name="Goeker M."/>
        </authorList>
    </citation>
    <scope>NUCLEOTIDE SEQUENCE [LARGE SCALE GENOMIC DNA]</scope>
    <source>
        <strain evidence="1 2">DSM 25027</strain>
    </source>
</reference>
<dbReference type="Proteomes" id="UP000237640">
    <property type="component" value="Unassembled WGS sequence"/>
</dbReference>
<gene>
    <name evidence="1" type="ORF">CLV81_1514</name>
</gene>
<dbReference type="OrthoDB" id="5732224at2"/>
<comment type="caution">
    <text evidence="1">The sequence shown here is derived from an EMBL/GenBank/DDBJ whole genome shotgun (WGS) entry which is preliminary data.</text>
</comment>
<keyword evidence="2" id="KW-1185">Reference proteome</keyword>
<dbReference type="Gene3D" id="3.10.450.50">
    <property type="match status" value="1"/>
</dbReference>
<dbReference type="InterPro" id="IPR032710">
    <property type="entry name" value="NTF2-like_dom_sf"/>
</dbReference>